<evidence type="ECO:0000256" key="3">
    <source>
        <dbReference type="ARBA" id="ARBA00023014"/>
    </source>
</evidence>
<dbReference type="PANTHER" id="PTHR47354">
    <property type="entry name" value="NADH OXIDOREDUCTASE HCR"/>
    <property type="match status" value="1"/>
</dbReference>
<dbReference type="Gene3D" id="3.40.50.80">
    <property type="entry name" value="Nucleotide-binding domain of ferredoxin-NADP reductase (FNR) module"/>
    <property type="match status" value="1"/>
</dbReference>
<keyword evidence="2" id="KW-0408">Iron</keyword>
<dbReference type="PANTHER" id="PTHR47354:SF5">
    <property type="entry name" value="PROTEIN RFBI"/>
    <property type="match status" value="1"/>
</dbReference>
<keyword evidence="6" id="KW-1185">Reference proteome</keyword>
<dbReference type="SUPFAM" id="SSF52343">
    <property type="entry name" value="Ferredoxin reductase-like, C-terminal NADP-linked domain"/>
    <property type="match status" value="1"/>
</dbReference>
<dbReference type="PROSITE" id="PS51384">
    <property type="entry name" value="FAD_FR"/>
    <property type="match status" value="1"/>
</dbReference>
<dbReference type="InterPro" id="IPR050415">
    <property type="entry name" value="MRET"/>
</dbReference>
<evidence type="ECO:0000256" key="1">
    <source>
        <dbReference type="ARBA" id="ARBA00001974"/>
    </source>
</evidence>
<dbReference type="Pfam" id="PF00175">
    <property type="entry name" value="NAD_binding_1"/>
    <property type="match status" value="1"/>
</dbReference>
<dbReference type="SUPFAM" id="SSF63380">
    <property type="entry name" value="Riboflavin synthase domain-like"/>
    <property type="match status" value="1"/>
</dbReference>
<dbReference type="EMBL" id="QJSP01000001">
    <property type="protein sequence ID" value="PYE20737.1"/>
    <property type="molecule type" value="Genomic_DNA"/>
</dbReference>
<dbReference type="Proteomes" id="UP000247591">
    <property type="component" value="Unassembled WGS sequence"/>
</dbReference>
<feature type="domain" description="FAD-binding FR-type" evidence="4">
    <location>
        <begin position="2"/>
        <end position="103"/>
    </location>
</feature>
<sequence>MNGWRPATVVAASMETPTARTLQLHVPERGRVLPGQHIDIRLTAEDGYQAVRSYSVAAASGDDLLETTIEELADGEVSPYLINDLEVGDRVEIRGPIGRWFTWHATDPAPVQLIAGGSGVVPLMSMIRARETARSQIPFRLLYSLRTPESRYYGAELDSLAGAQRLGVDYFYTRQAPPGSARPAGRPDVGEFAARVIPADRTPEIRVCGPTAFVEQYAQWLLDLGYPAATIRTERFGG</sequence>
<dbReference type="InterPro" id="IPR017927">
    <property type="entry name" value="FAD-bd_FR_type"/>
</dbReference>
<dbReference type="InterPro" id="IPR039261">
    <property type="entry name" value="FNR_nucleotide-bd"/>
</dbReference>
<evidence type="ECO:0000313" key="5">
    <source>
        <dbReference type="EMBL" id="PYE20737.1"/>
    </source>
</evidence>
<keyword evidence="3" id="KW-0411">Iron-sulfur</keyword>
<dbReference type="Pfam" id="PF00970">
    <property type="entry name" value="FAD_binding_6"/>
    <property type="match status" value="1"/>
</dbReference>
<dbReference type="RefSeq" id="WP_425451224.1">
    <property type="nucleotide sequence ID" value="NZ_QJSP01000001.1"/>
</dbReference>
<dbReference type="InterPro" id="IPR001433">
    <property type="entry name" value="OxRdtase_FAD/NAD-bd"/>
</dbReference>
<comment type="caution">
    <text evidence="5">The sequence shown here is derived from an EMBL/GenBank/DDBJ whole genome shotgun (WGS) entry which is preliminary data.</text>
</comment>
<organism evidence="5 6">
    <name type="scientific">Williamsia limnetica</name>
    <dbReference type="NCBI Taxonomy" id="882452"/>
    <lineage>
        <taxon>Bacteria</taxon>
        <taxon>Bacillati</taxon>
        <taxon>Actinomycetota</taxon>
        <taxon>Actinomycetes</taxon>
        <taxon>Mycobacteriales</taxon>
        <taxon>Nocardiaceae</taxon>
        <taxon>Williamsia</taxon>
    </lineage>
</organism>
<dbReference type="GO" id="GO:0051537">
    <property type="term" value="F:2 iron, 2 sulfur cluster binding"/>
    <property type="evidence" value="ECO:0007669"/>
    <property type="project" value="UniProtKB-KW"/>
</dbReference>
<accession>A0A318RPB2</accession>
<dbReference type="PRINTS" id="PR00406">
    <property type="entry name" value="CYTB5RDTASE"/>
</dbReference>
<protein>
    <submittedName>
        <fullName evidence="5">Ferredoxin-NADP reductase</fullName>
    </submittedName>
</protein>
<dbReference type="InterPro" id="IPR017938">
    <property type="entry name" value="Riboflavin_synthase-like_b-brl"/>
</dbReference>
<dbReference type="GO" id="GO:0016491">
    <property type="term" value="F:oxidoreductase activity"/>
    <property type="evidence" value="ECO:0007669"/>
    <property type="project" value="InterPro"/>
</dbReference>
<dbReference type="InterPro" id="IPR008333">
    <property type="entry name" value="Cbr1-like_FAD-bd_dom"/>
</dbReference>
<comment type="cofactor">
    <cofactor evidence="1">
        <name>FAD</name>
        <dbReference type="ChEBI" id="CHEBI:57692"/>
    </cofactor>
</comment>
<evidence type="ECO:0000259" key="4">
    <source>
        <dbReference type="PROSITE" id="PS51384"/>
    </source>
</evidence>
<reference evidence="5 6" key="1">
    <citation type="submission" date="2018-06" db="EMBL/GenBank/DDBJ databases">
        <title>Genomic Encyclopedia of Type Strains, Phase IV (KMG-IV): sequencing the most valuable type-strain genomes for metagenomic binning, comparative biology and taxonomic classification.</title>
        <authorList>
            <person name="Goeker M."/>
        </authorList>
    </citation>
    <scope>NUCLEOTIDE SEQUENCE [LARGE SCALE GENOMIC DNA]</scope>
    <source>
        <strain evidence="5 6">DSM 45521</strain>
    </source>
</reference>
<keyword evidence="2" id="KW-0479">Metal-binding</keyword>
<proteinExistence type="predicted"/>
<evidence type="ECO:0000256" key="2">
    <source>
        <dbReference type="ARBA" id="ARBA00022714"/>
    </source>
</evidence>
<gene>
    <name evidence="5" type="ORF">DFR67_101128</name>
</gene>
<keyword evidence="2" id="KW-0001">2Fe-2S</keyword>
<dbReference type="AlphaFoldDB" id="A0A318RPB2"/>
<name>A0A318RPB2_WILLI</name>
<dbReference type="Gene3D" id="2.40.30.10">
    <property type="entry name" value="Translation factors"/>
    <property type="match status" value="1"/>
</dbReference>
<evidence type="ECO:0000313" key="6">
    <source>
        <dbReference type="Proteomes" id="UP000247591"/>
    </source>
</evidence>